<organism evidence="12 13">
    <name type="scientific">Musca domestica</name>
    <name type="common">House fly</name>
    <dbReference type="NCBI Taxonomy" id="7370"/>
    <lineage>
        <taxon>Eukaryota</taxon>
        <taxon>Metazoa</taxon>
        <taxon>Ecdysozoa</taxon>
        <taxon>Arthropoda</taxon>
        <taxon>Hexapoda</taxon>
        <taxon>Insecta</taxon>
        <taxon>Pterygota</taxon>
        <taxon>Neoptera</taxon>
        <taxon>Endopterygota</taxon>
        <taxon>Diptera</taxon>
        <taxon>Brachycera</taxon>
        <taxon>Muscomorpha</taxon>
        <taxon>Muscoidea</taxon>
        <taxon>Muscidae</taxon>
        <taxon>Musca</taxon>
    </lineage>
</organism>
<dbReference type="Gene3D" id="2.30.30.1190">
    <property type="match status" value="1"/>
</dbReference>
<dbReference type="STRING" id="7370.A0A1I8NAD9"/>
<dbReference type="Pfam" id="PF18044">
    <property type="entry name" value="zf-CCCH_4"/>
    <property type="match status" value="1"/>
</dbReference>
<dbReference type="InterPro" id="IPR036855">
    <property type="entry name" value="Znf_CCCH_sf"/>
</dbReference>
<dbReference type="SMART" id="SM00356">
    <property type="entry name" value="ZnF_C3H1"/>
    <property type="match status" value="1"/>
</dbReference>
<evidence type="ECO:0000256" key="9">
    <source>
        <dbReference type="PROSITE-ProRule" id="PRU00723"/>
    </source>
</evidence>
<dbReference type="OrthoDB" id="20729at2759"/>
<keyword evidence="5" id="KW-0539">Nucleus</keyword>
<dbReference type="Proteomes" id="UP001652621">
    <property type="component" value="Unplaced"/>
</dbReference>
<dbReference type="VEuPathDB" id="VectorBase:MDOA013206"/>
<dbReference type="InterPro" id="IPR041367">
    <property type="entry name" value="Znf-CCCH_4"/>
</dbReference>
<comment type="subcellular location">
    <subcellularLocation>
        <location evidence="1">Nucleus membrane</location>
        <topology evidence="1">Peripheral membrane protein</topology>
        <orientation evidence="1">Cytoplasmic side</orientation>
    </subcellularLocation>
</comment>
<evidence type="ECO:0000313" key="13">
    <source>
        <dbReference type="RefSeq" id="XP_005188960.2"/>
    </source>
</evidence>
<feature type="chain" id="PRO_5046214129" description="Nucleoporin NUP42" evidence="10">
    <location>
        <begin position="29"/>
        <end position="422"/>
    </location>
</feature>
<dbReference type="VEuPathDB" id="VectorBase:MDOMA2_000991"/>
<evidence type="ECO:0000256" key="4">
    <source>
        <dbReference type="ARBA" id="ARBA00022833"/>
    </source>
</evidence>
<keyword evidence="12" id="KW-1185">Reference proteome</keyword>
<dbReference type="InterPro" id="IPR000571">
    <property type="entry name" value="Znf_CCCH"/>
</dbReference>
<gene>
    <name evidence="13" type="primary">LOC101896661</name>
</gene>
<evidence type="ECO:0000313" key="12">
    <source>
        <dbReference type="Proteomes" id="UP001652621"/>
    </source>
</evidence>
<evidence type="ECO:0000256" key="3">
    <source>
        <dbReference type="ARBA" id="ARBA00022771"/>
    </source>
</evidence>
<name>A0A9J7CZ78_MUSDO</name>
<feature type="signal peptide" evidence="10">
    <location>
        <begin position="1"/>
        <end position="28"/>
    </location>
</feature>
<evidence type="ECO:0000256" key="5">
    <source>
        <dbReference type="ARBA" id="ARBA00023242"/>
    </source>
</evidence>
<accession>A0A9J7CZ78</accession>
<comment type="function">
    <text evidence="6">Required for the export of mRNAs containing poly(A) tails from the nucleus into the cytoplasm.</text>
</comment>
<sequence>MFSFFFLGGWMNWGNVLVLELIAEMVLCKFFQQGTCRYGSKCHKEHIDIRQIVKTDIESALNGKQWPLSCYGPFKDKIGIPNFIEDQLFEEVRLLCYEAKQNNYFDQFHQQFNKEIIDANSKMKALLQMTPEILDIVMNCYDSTVGNNVSQPIGVFESGATSEVPVFGKSPSTSFVQNNNMISANNGGNIFGFGKTNAPNVFEGSSSMNQPQSSIFGQTSKVGNPIFGGSTSVFGQQQTSLAMNSNIFSQQTSGTGTFPHQSNVPQQHSPFLPAQGGSNIFNQSGPSPQSPNIFTQGTVHRQTQGVFALPSTQAAQLTSQNTVEFGQSVSQNMPQNLFTQCGPQHFIQNAPTEPSNVFKQPQFNHVSDQSINQSKTRNGIAANSLYSLMKDLAQDEIEAFKAEFFLPGKLPLNPPPKELVDV</sequence>
<evidence type="ECO:0000256" key="7">
    <source>
        <dbReference type="ARBA" id="ARBA00039886"/>
    </source>
</evidence>
<dbReference type="PANTHER" id="PTHR46527:SF1">
    <property type="entry name" value="NUCLEOPORIN NUP42"/>
    <property type="match status" value="1"/>
</dbReference>
<dbReference type="GeneID" id="101896661"/>
<evidence type="ECO:0000256" key="2">
    <source>
        <dbReference type="ARBA" id="ARBA00022723"/>
    </source>
</evidence>
<keyword evidence="2 9" id="KW-0479">Metal-binding</keyword>
<evidence type="ECO:0000256" key="1">
    <source>
        <dbReference type="ARBA" id="ARBA00004335"/>
    </source>
</evidence>
<dbReference type="PROSITE" id="PS50103">
    <property type="entry name" value="ZF_C3H1"/>
    <property type="match status" value="1"/>
</dbReference>
<keyword evidence="10" id="KW-0732">Signal</keyword>
<reference evidence="13" key="1">
    <citation type="submission" date="2025-08" db="UniProtKB">
        <authorList>
            <consortium name="RefSeq"/>
        </authorList>
    </citation>
    <scope>IDENTIFICATION</scope>
    <source>
        <strain evidence="13">Aabys</strain>
        <tissue evidence="13">Whole body</tissue>
    </source>
</reference>
<evidence type="ECO:0000256" key="10">
    <source>
        <dbReference type="SAM" id="SignalP"/>
    </source>
</evidence>
<dbReference type="PANTHER" id="PTHR46527">
    <property type="entry name" value="NUCLEOPORIN-LIKE PROTEIN 2"/>
    <property type="match status" value="1"/>
</dbReference>
<proteinExistence type="predicted"/>
<feature type="zinc finger region" description="C3H1-type" evidence="9">
    <location>
        <begin position="22"/>
        <end position="49"/>
    </location>
</feature>
<keyword evidence="3 9" id="KW-0863">Zinc-finger</keyword>
<dbReference type="RefSeq" id="XP_005188960.2">
    <property type="nucleotide sequence ID" value="XM_005188903.4"/>
</dbReference>
<dbReference type="SUPFAM" id="SSF90229">
    <property type="entry name" value="CCCH zinc finger"/>
    <property type="match status" value="1"/>
</dbReference>
<dbReference type="InterPro" id="IPR051767">
    <property type="entry name" value="Nucleoporin_NUP42"/>
</dbReference>
<keyword evidence="4 9" id="KW-0862">Zinc</keyword>
<evidence type="ECO:0000256" key="6">
    <source>
        <dbReference type="ARBA" id="ARBA00037262"/>
    </source>
</evidence>
<protein>
    <recommendedName>
        <fullName evidence="7">Nucleoporin NUP42</fullName>
    </recommendedName>
    <alternativeName>
        <fullName evidence="8">Nucleoporin-like protein 2</fullName>
    </alternativeName>
</protein>
<dbReference type="eggNOG" id="ENOG502R2TD">
    <property type="taxonomic scope" value="Eukaryota"/>
</dbReference>
<evidence type="ECO:0000256" key="8">
    <source>
        <dbReference type="ARBA" id="ARBA00042384"/>
    </source>
</evidence>
<feature type="domain" description="C3H1-type" evidence="11">
    <location>
        <begin position="22"/>
        <end position="49"/>
    </location>
</feature>
<evidence type="ECO:0000259" key="11">
    <source>
        <dbReference type="PROSITE" id="PS50103"/>
    </source>
</evidence>